<keyword evidence="3" id="KW-1185">Reference proteome</keyword>
<feature type="chain" id="PRO_5015504026" evidence="1">
    <location>
        <begin position="20"/>
        <end position="105"/>
    </location>
</feature>
<feature type="signal peptide" evidence="1">
    <location>
        <begin position="1"/>
        <end position="19"/>
    </location>
</feature>
<dbReference type="RefSeq" id="WP_105531030.1">
    <property type="nucleotide sequence ID" value="NZ_PUGF01000004.1"/>
</dbReference>
<sequence length="105" mass="11738">MKLLFPFILAALFSTQVLADEPAMHNCKQPPVPGKFASATQLKEIDKNTRTYKACMMKFADEQQEISKNATEVAAANKAHDAAEAAIKEFNDYMKLRNDRESGEN</sequence>
<evidence type="ECO:0000256" key="1">
    <source>
        <dbReference type="SAM" id="SignalP"/>
    </source>
</evidence>
<dbReference type="Proteomes" id="UP000237839">
    <property type="component" value="Unassembled WGS sequence"/>
</dbReference>
<name>A0A2S9H2U6_9BURK</name>
<dbReference type="EMBL" id="PUGF01000004">
    <property type="protein sequence ID" value="PRC94186.1"/>
    <property type="molecule type" value="Genomic_DNA"/>
</dbReference>
<accession>A0A2S9H2U6</accession>
<comment type="caution">
    <text evidence="2">The sequence shown here is derived from an EMBL/GenBank/DDBJ whole genome shotgun (WGS) entry which is preliminary data.</text>
</comment>
<proteinExistence type="predicted"/>
<evidence type="ECO:0000313" key="3">
    <source>
        <dbReference type="Proteomes" id="UP000237839"/>
    </source>
</evidence>
<dbReference type="AlphaFoldDB" id="A0A2S9H2U6"/>
<dbReference type="OrthoDB" id="6913928at2"/>
<organism evidence="2 3">
    <name type="scientific">Solimicrobium silvestre</name>
    <dbReference type="NCBI Taxonomy" id="2099400"/>
    <lineage>
        <taxon>Bacteria</taxon>
        <taxon>Pseudomonadati</taxon>
        <taxon>Pseudomonadota</taxon>
        <taxon>Betaproteobacteria</taxon>
        <taxon>Burkholderiales</taxon>
        <taxon>Oxalobacteraceae</taxon>
        <taxon>Solimicrobium</taxon>
    </lineage>
</organism>
<gene>
    <name evidence="2" type="ORF">S2091_1359</name>
</gene>
<evidence type="ECO:0000313" key="2">
    <source>
        <dbReference type="EMBL" id="PRC94186.1"/>
    </source>
</evidence>
<protein>
    <submittedName>
        <fullName evidence="2">Uncharacterized protein</fullName>
    </submittedName>
</protein>
<keyword evidence="1" id="KW-0732">Signal</keyword>
<reference evidence="2 3" key="1">
    <citation type="submission" date="2018-02" db="EMBL/GenBank/DDBJ databases">
        <title>Solimicrobium silvestre gen. nov., sp. nov., isolated from alpine forest soil.</title>
        <authorList>
            <person name="Margesin R."/>
            <person name="Albuquerque L."/>
            <person name="Zhang D.-C."/>
            <person name="Froufe H.J.C."/>
            <person name="Severino R."/>
            <person name="Roxo I."/>
            <person name="Egas C."/>
            <person name="Da Costa M.S."/>
        </authorList>
    </citation>
    <scope>NUCLEOTIDE SEQUENCE [LARGE SCALE GENOMIC DNA]</scope>
    <source>
        <strain evidence="2 3">S20-91</strain>
    </source>
</reference>